<gene>
    <name evidence="1" type="ORF">GOB93_07685</name>
</gene>
<evidence type="ECO:0000313" key="2">
    <source>
        <dbReference type="Proteomes" id="UP000635278"/>
    </source>
</evidence>
<dbReference type="Gene3D" id="2.160.10.10">
    <property type="entry name" value="Hexapeptide repeat proteins"/>
    <property type="match status" value="1"/>
</dbReference>
<protein>
    <submittedName>
        <fullName evidence="1">Gamma carbonic anhydrase family protein</fullName>
    </submittedName>
</protein>
<dbReference type="PANTHER" id="PTHR13061">
    <property type="entry name" value="DYNACTIN SUBUNIT P25"/>
    <property type="match status" value="1"/>
</dbReference>
<dbReference type="RefSeq" id="WP_173582926.1">
    <property type="nucleotide sequence ID" value="NZ_WOTB01000008.1"/>
</dbReference>
<sequence>MLYEFDGRRPEISARAGYVAPDAVLIGSVRLEEDASVWFGAVLRGDSELISVARGSNVQDNAVLHTDPGWPLRIGKDVTVGHMVVLHGCEIGAGSLIGMGSVIMNGARIGRNCLIAAGTLISERKEFPDFSVIRGQPGKVIGTVTEAQMEMMRRGCLSYQERAVLYRERLRRLPD</sequence>
<dbReference type="InterPro" id="IPR011004">
    <property type="entry name" value="Trimer_LpxA-like_sf"/>
</dbReference>
<dbReference type="SUPFAM" id="SSF51161">
    <property type="entry name" value="Trimeric LpxA-like enzymes"/>
    <property type="match status" value="1"/>
</dbReference>
<dbReference type="InterPro" id="IPR001451">
    <property type="entry name" value="Hexapep"/>
</dbReference>
<comment type="caution">
    <text evidence="1">The sequence shown here is derived from an EMBL/GenBank/DDBJ whole genome shotgun (WGS) entry which is preliminary data.</text>
</comment>
<proteinExistence type="predicted"/>
<keyword evidence="2" id="KW-1185">Reference proteome</keyword>
<name>A0ABX0JNB8_9PROT</name>
<dbReference type="EMBL" id="WOTB01000008">
    <property type="protein sequence ID" value="NHN84524.1"/>
    <property type="molecule type" value="Genomic_DNA"/>
</dbReference>
<dbReference type="InterPro" id="IPR047324">
    <property type="entry name" value="LbH_gamma_CA-like"/>
</dbReference>
<dbReference type="InterPro" id="IPR050484">
    <property type="entry name" value="Transf_Hexapept/Carb_Anhydrase"/>
</dbReference>
<accession>A0ABX0JNB8</accession>
<dbReference type="Proteomes" id="UP000635278">
    <property type="component" value="Unassembled WGS sequence"/>
</dbReference>
<reference evidence="1 2" key="1">
    <citation type="journal article" date="2020" name="Int. J. Syst. Evol. Microbiol.">
        <title>Novel acetic acid bacteria from cider fermentations: Acetobacter conturbans sp. nov. and Acetobacter fallax sp. nov.</title>
        <authorList>
            <person name="Sombolestani A.S."/>
            <person name="Cleenwerck I."/>
            <person name="Cnockaert M."/>
            <person name="Borremans W."/>
            <person name="Wieme A.D."/>
            <person name="De Vuyst L."/>
            <person name="Vandamme P."/>
        </authorList>
    </citation>
    <scope>NUCLEOTIDE SEQUENCE [LARGE SCALE GENOMIC DNA]</scope>
    <source>
        <strain evidence="1 2">LMG 30640</strain>
    </source>
</reference>
<evidence type="ECO:0000313" key="1">
    <source>
        <dbReference type="EMBL" id="NHN84524.1"/>
    </source>
</evidence>
<organism evidence="1 2">
    <name type="scientific">Acetobacter musti</name>
    <dbReference type="NCBI Taxonomy" id="864732"/>
    <lineage>
        <taxon>Bacteria</taxon>
        <taxon>Pseudomonadati</taxon>
        <taxon>Pseudomonadota</taxon>
        <taxon>Alphaproteobacteria</taxon>
        <taxon>Acetobacterales</taxon>
        <taxon>Acetobacteraceae</taxon>
        <taxon>Acetobacter</taxon>
    </lineage>
</organism>
<dbReference type="Pfam" id="PF00132">
    <property type="entry name" value="Hexapep"/>
    <property type="match status" value="1"/>
</dbReference>
<dbReference type="CDD" id="cd04645">
    <property type="entry name" value="LbH_gamma_CA_like"/>
    <property type="match status" value="1"/>
</dbReference>
<dbReference type="PANTHER" id="PTHR13061:SF29">
    <property type="entry name" value="GAMMA CARBONIC ANHYDRASE-LIKE 1, MITOCHONDRIAL-RELATED"/>
    <property type="match status" value="1"/>
</dbReference>